<organism evidence="1 2">
    <name type="scientific">Holotrichia oblita</name>
    <name type="common">Chafer beetle</name>
    <dbReference type="NCBI Taxonomy" id="644536"/>
    <lineage>
        <taxon>Eukaryota</taxon>
        <taxon>Metazoa</taxon>
        <taxon>Ecdysozoa</taxon>
        <taxon>Arthropoda</taxon>
        <taxon>Hexapoda</taxon>
        <taxon>Insecta</taxon>
        <taxon>Pterygota</taxon>
        <taxon>Neoptera</taxon>
        <taxon>Endopterygota</taxon>
        <taxon>Coleoptera</taxon>
        <taxon>Polyphaga</taxon>
        <taxon>Scarabaeiformia</taxon>
        <taxon>Scarabaeidae</taxon>
        <taxon>Melolonthinae</taxon>
        <taxon>Holotrichia</taxon>
    </lineage>
</organism>
<reference evidence="1" key="1">
    <citation type="submission" date="2022-04" db="EMBL/GenBank/DDBJ databases">
        <title>Chromosome-scale genome assembly of Holotrichia oblita Faldermann.</title>
        <authorList>
            <person name="Rongchong L."/>
        </authorList>
    </citation>
    <scope>NUCLEOTIDE SEQUENCE</scope>
    <source>
        <strain evidence="1">81SQS9</strain>
    </source>
</reference>
<gene>
    <name evidence="1" type="ORF">MML48_1g04323</name>
</gene>
<comment type="caution">
    <text evidence="1">The sequence shown here is derived from an EMBL/GenBank/DDBJ whole genome shotgun (WGS) entry which is preliminary data.</text>
</comment>
<evidence type="ECO:0000313" key="2">
    <source>
        <dbReference type="Proteomes" id="UP001056778"/>
    </source>
</evidence>
<evidence type="ECO:0000313" key="1">
    <source>
        <dbReference type="EMBL" id="KAI4469530.1"/>
    </source>
</evidence>
<proteinExistence type="predicted"/>
<sequence>MPRVRQHQHFVQFSDFERGRIIGMREAGLSLREIARRVNRNVSTVLRCWSKWSEEGVQHRRRGSGHPRRATDREERRLRLLATRDRFSTTRSIANDWMRANGEIIKTVNVHNHDSTAAKVQADRVVNRIIKRAQETQEPTSQVINHCLENIGLACQGALPSQGALKKTVRRKRNQINHAPPNPATLNELEIPEHYRSYDVTPDTTENFLLADSGPAPDRILIFGRQRNLQMVANCADFFMDGTFKIAPNLFQQNFTNPEVENAATISHSLKTDTITVYKTKIPPICYIQLSFENENILTLHFKQKLIENDPDVLRLCRGHVVYFLRSNLRVKRANGQYPIRGQTQSQYLNYGSDQQPGKAEAESTYGGTRAVVTGTSGMGQAQSQSLPFDCRDCFGQNLVLPEYPVYPVPEKVVYPPTGPDGLPDQQPLPIGPDGRPTWPNGRPTGPNGRPIDSNGRPVGPNGGPLGPDGRPTGPDGRPVGPDGRPIGPDGRPVGPDGRPIGPDGRPVGADGRPIGPDGRPIGPDGRPVGADGRPVGPDGRPVGPDGRPIGPDGRPVGADGRPIGPDGRPVGPDGRPIGPDGRPVGADGRPVGPDGRPIGPDGRPIGTDGRPAGPNGRPIGSDGRPIGPNGRPVGPEGRPIGPNGGPIGSDGRPIGPDGRPIGPDGRPIGTNGRPQYPQNGKETEHLQGSTGKFTGTFTGGYQPTNAQSGTFTGQFSGTYDHTGVGGVYHPGPSQAMRQPQPPVTPGGYPGQQPGPQLPPTGQQPGPYLPPAGQQPGPYLPPSGQQPGPYLPPSGQQPGPYLPPSGQQPGPYLPPAGQQPGPYLPPAGQQPGPYIPPSGQQPGPYRPPAGQQPGPYLPPGGQQPGPYLPPTGQQPGPYLPPAGQQPGPYIPPAGQQPGPYLPPTGQQPGPYLPPVGQQPGPYIPPVGQQPGPYLPPVGQQPGPYLPPGGQQPGPYIPPAGQQPGPYLPPAGQQPGPYLPPASQQPGPYLPPAGQQPGPYLPPAGQSGCSEVSCPPGCAPIQSGNCTGSSFPGRPGPGYGPGTSGPGYGNGYESRAPGGYGNGAPGSYGNGAPGSYGNGAPGSYGNGAPGGYGNGAPGNYGNGAPGSYGNGAPGGYGNRAPGSYGNAAPGGYGNGAPGSYGNGAPGGYGNGAPGSYGNGAPGSYGNGAPGSYGNGAPGGSYGPRGPGAGNGAGGPGAGNGAGGPGAGYTPGGPGTVYTPQGPEIAHTPEGSGAGYAPSGIGTGTHGGMPGGAPGGPGTGYVPGGNGAGGGGTGYHPGPSGTTGGGTSGTPGPGGYDPTGNGYMPGSPSYIPESTGNGYIPGSPESAALTKPEEDDAQSQAQSSVQQVNNQTQASARSFSASAGTIDSIRGAQTQVSGGKEGAISSAQGTGGSAQSQAQVQMASATGQTQSTSQSGGQNHGTNTQVEAGDKGGMADAQANGPGSTSSQAQIGFMPFDKNDKDDGQKTPFRGGGTASAQSGTYTGQSQAQIQGKFLYGIKYTGAAQAGTGANTTFSKNQTKPFSINQQSSFAKFPSSFFNSDPSSSNGAPGIGITSPGATDNGLPDTIPTANGMHEIESEIITQTELPTTTEAGEFLYDEDDDYEDPDMTADSAPPNNKLMRTLINQETRSQKQHIILDPLEDLDATIIQDQDQDLPHGTVLQPGQSIPGSPGYKIPTGFRGKVSSVAGERTSAVGPNSQAQSVTLTPGIGRITYKRPVYTVRSNTKLENNGFGYGTSYTYQPIQYHLKSGRSYPPFVSVAKTESGSRNLYTGVKNPSVYYTQTSTCGYFTNTCVYNNGRKICLPRPKLNPDGTPVKC</sequence>
<keyword evidence="2" id="KW-1185">Reference proteome</keyword>
<dbReference type="Proteomes" id="UP001056778">
    <property type="component" value="Chromosome 1"/>
</dbReference>
<protein>
    <submittedName>
        <fullName evidence="1">Uncharacterized protein</fullName>
    </submittedName>
</protein>
<name>A0ACB9TRT3_HOLOL</name>
<accession>A0ACB9TRT3</accession>
<dbReference type="EMBL" id="CM043015">
    <property type="protein sequence ID" value="KAI4469530.1"/>
    <property type="molecule type" value="Genomic_DNA"/>
</dbReference>